<proteinExistence type="predicted"/>
<dbReference type="STRING" id="1220495.SAMN05216288_1545"/>
<feature type="compositionally biased region" description="Basic and acidic residues" evidence="2">
    <location>
        <begin position="359"/>
        <end position="369"/>
    </location>
</feature>
<keyword evidence="3" id="KW-1133">Transmembrane helix</keyword>
<feature type="transmembrane region" description="Helical" evidence="3">
    <location>
        <begin position="35"/>
        <end position="56"/>
    </location>
</feature>
<keyword evidence="3" id="KW-0812">Transmembrane</keyword>
<dbReference type="EMBL" id="FRBQ01000001">
    <property type="protein sequence ID" value="SHL27908.1"/>
    <property type="molecule type" value="Genomic_DNA"/>
</dbReference>
<evidence type="ECO:0000256" key="1">
    <source>
        <dbReference type="SAM" id="Coils"/>
    </source>
</evidence>
<feature type="region of interest" description="Disordered" evidence="2">
    <location>
        <begin position="1"/>
        <end position="27"/>
    </location>
</feature>
<dbReference type="AlphaFoldDB" id="A0A1M6ZBR7"/>
<dbReference type="Proteomes" id="UP000184305">
    <property type="component" value="Unassembled WGS sequence"/>
</dbReference>
<protein>
    <submittedName>
        <fullName evidence="4">Uroporphyrin-3 C-methyltransferase</fullName>
    </submittedName>
</protein>
<feature type="coiled-coil region" evidence="1">
    <location>
        <begin position="58"/>
        <end position="92"/>
    </location>
</feature>
<keyword evidence="5" id="KW-1185">Reference proteome</keyword>
<dbReference type="Pfam" id="PF04375">
    <property type="entry name" value="HemX"/>
    <property type="match status" value="1"/>
</dbReference>
<keyword evidence="1" id="KW-0175">Coiled coil</keyword>
<feature type="compositionally biased region" description="Basic and acidic residues" evidence="2">
    <location>
        <begin position="1"/>
        <end position="11"/>
    </location>
</feature>
<accession>A0A1M6ZBR7</accession>
<keyword evidence="4" id="KW-0489">Methyltransferase</keyword>
<dbReference type="OrthoDB" id="5739852at2"/>
<keyword evidence="4" id="KW-0808">Transferase</keyword>
<dbReference type="PANTHER" id="PTHR38043">
    <property type="entry name" value="PROTEIN HEMX"/>
    <property type="match status" value="1"/>
</dbReference>
<organism evidence="4 5">
    <name type="scientific">Phytopseudomonas punonensis</name>
    <dbReference type="NCBI Taxonomy" id="1220495"/>
    <lineage>
        <taxon>Bacteria</taxon>
        <taxon>Pseudomonadati</taxon>
        <taxon>Pseudomonadota</taxon>
        <taxon>Gammaproteobacteria</taxon>
        <taxon>Pseudomonadales</taxon>
        <taxon>Pseudomonadaceae</taxon>
        <taxon>Phytopseudomonas</taxon>
    </lineage>
</organism>
<dbReference type="PANTHER" id="PTHR38043:SF1">
    <property type="entry name" value="PROTEIN HEMX"/>
    <property type="match status" value="1"/>
</dbReference>
<keyword evidence="3" id="KW-0472">Membrane</keyword>
<dbReference type="GO" id="GO:0032259">
    <property type="term" value="P:methylation"/>
    <property type="evidence" value="ECO:0007669"/>
    <property type="project" value="UniProtKB-KW"/>
</dbReference>
<dbReference type="GO" id="GO:0008168">
    <property type="term" value="F:methyltransferase activity"/>
    <property type="evidence" value="ECO:0007669"/>
    <property type="project" value="UniProtKB-KW"/>
</dbReference>
<evidence type="ECO:0000256" key="3">
    <source>
        <dbReference type="SAM" id="Phobius"/>
    </source>
</evidence>
<dbReference type="RefSeq" id="WP_073262882.1">
    <property type="nucleotide sequence ID" value="NZ_FRBQ01000001.1"/>
</dbReference>
<evidence type="ECO:0000313" key="4">
    <source>
        <dbReference type="EMBL" id="SHL27908.1"/>
    </source>
</evidence>
<sequence>MSEANSPKDQEQPVQPAPESSPVAAEAKPAARGTAIAAVALLVGVVGVGVGGWSAWQLRALQSETQQQSAQLEQARSQAQALTQRTESLDDRFEQLPSVEELDERRRLVAQLQGDQQLLNRRLETVLGASRQDWRLAEAEHLLRLASLRLSALQDINSATALVQAADEILRDQDDPAAFAAREQLAKSLEALRATDNPDRTGLFLQLGALREQAAQLNSLNPKFVADGGVLGELAAESEPGTWWSQTLHKLSQYFRLDFNADQNVRPLLAGQSLSQVRLALSLALEQAQWAALHGQTQVYRQALQQAAEVLDANFNRDNPDSRALRARVGELVDQPIEVKAPELGASLNAVQAYIEHKQSARERLKDAPGEDAGGDGEAHP</sequence>
<name>A0A1M6ZBR7_9GAMM</name>
<feature type="compositionally biased region" description="Low complexity" evidence="2">
    <location>
        <begin position="12"/>
        <end position="27"/>
    </location>
</feature>
<evidence type="ECO:0000313" key="5">
    <source>
        <dbReference type="Proteomes" id="UP000184305"/>
    </source>
</evidence>
<gene>
    <name evidence="4" type="ORF">SAMN05216288_1545</name>
</gene>
<dbReference type="InterPro" id="IPR007470">
    <property type="entry name" value="HemX"/>
</dbReference>
<reference evidence="5" key="1">
    <citation type="submission" date="2016-11" db="EMBL/GenBank/DDBJ databases">
        <authorList>
            <person name="Varghese N."/>
            <person name="Submissions S."/>
        </authorList>
    </citation>
    <scope>NUCLEOTIDE SEQUENCE [LARGE SCALE GENOMIC DNA]</scope>
    <source>
        <strain evidence="5">CECT 8089</strain>
    </source>
</reference>
<feature type="region of interest" description="Disordered" evidence="2">
    <location>
        <begin position="359"/>
        <end position="381"/>
    </location>
</feature>
<evidence type="ECO:0000256" key="2">
    <source>
        <dbReference type="SAM" id="MobiDB-lite"/>
    </source>
</evidence>